<evidence type="ECO:0000256" key="1">
    <source>
        <dbReference type="ARBA" id="ARBA00004305"/>
    </source>
</evidence>
<dbReference type="InterPro" id="IPR003959">
    <property type="entry name" value="ATPase_AAA_core"/>
</dbReference>
<dbReference type="GO" id="GO:0034599">
    <property type="term" value="P:cellular response to oxidative stress"/>
    <property type="evidence" value="ECO:0007669"/>
    <property type="project" value="UniProtKB-UniRule"/>
</dbReference>
<keyword evidence="2 10" id="KW-0645">Protease</keyword>
<dbReference type="AlphaFoldDB" id="A0A438DUJ3"/>
<dbReference type="InterPro" id="IPR027065">
    <property type="entry name" value="Lon_Prtase"/>
</dbReference>
<dbReference type="InterPro" id="IPR027503">
    <property type="entry name" value="Lonm_euk"/>
</dbReference>
<dbReference type="GO" id="GO:0004176">
    <property type="term" value="F:ATP-dependent peptidase activity"/>
    <property type="evidence" value="ECO:0007669"/>
    <property type="project" value="UniProtKB-UniRule"/>
</dbReference>
<dbReference type="SUPFAM" id="SSF88697">
    <property type="entry name" value="PUA domain-like"/>
    <property type="match status" value="1"/>
</dbReference>
<gene>
    <name evidence="16" type="primary">LON2_1</name>
    <name evidence="16" type="ORF">CK203_078216</name>
</gene>
<comment type="caution">
    <text evidence="16">The sequence shown here is derived from an EMBL/GenBank/DDBJ whole genome shotgun (WGS) entry which is preliminary data.</text>
</comment>
<dbReference type="PANTHER" id="PTHR43718">
    <property type="entry name" value="LON PROTEASE"/>
    <property type="match status" value="1"/>
</dbReference>
<dbReference type="SMART" id="SM00464">
    <property type="entry name" value="LON"/>
    <property type="match status" value="1"/>
</dbReference>
<keyword evidence="3 10" id="KW-0547">Nucleotide-binding</keyword>
<comment type="catalytic activity">
    <reaction evidence="9 10">
        <text>Hydrolysis of proteins in presence of ATP.</text>
        <dbReference type="EC" id="3.4.21.53"/>
    </reaction>
</comment>
<keyword evidence="7 10" id="KW-0238">DNA-binding</keyword>
<dbReference type="FunFam" id="3.40.50.300:FF:000021">
    <property type="entry name" value="Lon protease homolog"/>
    <property type="match status" value="1"/>
</dbReference>
<dbReference type="FunFam" id="2.30.130.40:FF:000007">
    <property type="entry name" value="Lon protease homolog, mitochondrial"/>
    <property type="match status" value="1"/>
</dbReference>
<dbReference type="Pfam" id="PF02190">
    <property type="entry name" value="LON_substr_bdg"/>
    <property type="match status" value="1"/>
</dbReference>
<evidence type="ECO:0000256" key="5">
    <source>
        <dbReference type="ARBA" id="ARBA00022825"/>
    </source>
</evidence>
<dbReference type="InterPro" id="IPR014721">
    <property type="entry name" value="Ribsml_uS5_D2-typ_fold_subgr"/>
</dbReference>
<name>A0A438DUJ3_VITVI</name>
<dbReference type="PROSITE" id="PS01046">
    <property type="entry name" value="LON_SER"/>
    <property type="match status" value="1"/>
</dbReference>
<dbReference type="EMBL" id="QGNW01001493">
    <property type="protein sequence ID" value="RVW39133.1"/>
    <property type="molecule type" value="Genomic_DNA"/>
</dbReference>
<dbReference type="Gene3D" id="1.20.58.1480">
    <property type="match status" value="1"/>
</dbReference>
<dbReference type="GO" id="GO:0006515">
    <property type="term" value="P:protein quality control for misfolded or incompletely synthesized proteins"/>
    <property type="evidence" value="ECO:0007669"/>
    <property type="project" value="UniProtKB-UniRule"/>
</dbReference>
<dbReference type="GO" id="GO:0004252">
    <property type="term" value="F:serine-type endopeptidase activity"/>
    <property type="evidence" value="ECO:0007669"/>
    <property type="project" value="UniProtKB-UniRule"/>
</dbReference>
<evidence type="ECO:0000259" key="14">
    <source>
        <dbReference type="PROSITE" id="PS51786"/>
    </source>
</evidence>
<feature type="region of interest" description="Disordered" evidence="13">
    <location>
        <begin position="910"/>
        <end position="946"/>
    </location>
</feature>
<dbReference type="InterPro" id="IPR003593">
    <property type="entry name" value="AAA+_ATPase"/>
</dbReference>
<proteinExistence type="inferred from homology"/>
<dbReference type="PROSITE" id="PS51786">
    <property type="entry name" value="LON_PROTEOLYTIC"/>
    <property type="match status" value="1"/>
</dbReference>
<dbReference type="CDD" id="cd19500">
    <property type="entry name" value="RecA-like_Lon"/>
    <property type="match status" value="1"/>
</dbReference>
<evidence type="ECO:0000313" key="17">
    <source>
        <dbReference type="Proteomes" id="UP000288805"/>
    </source>
</evidence>
<comment type="function">
    <text evidence="10">ATP-dependent serine protease that mediates the selective degradation of misfolded, unassembled or oxidatively damaged polypeptides as well as certain short-lived regulatory proteins in the mitochondrial matrix. May also have a chaperone function in the assembly of inner membrane protein complexes. Participates in the regulation of mitochondrial gene expression and in the maintenance of the integrity of the mitochondrial genome. Binds to mitochondrial DNA in a site-specific manner.</text>
</comment>
<dbReference type="InterPro" id="IPR046336">
    <property type="entry name" value="Lon_prtase_N_sf"/>
</dbReference>
<feature type="domain" description="Lon proteolytic" evidence="14">
    <location>
        <begin position="992"/>
        <end position="1176"/>
    </location>
</feature>
<dbReference type="InterPro" id="IPR008268">
    <property type="entry name" value="Peptidase_S16_AS"/>
</dbReference>
<dbReference type="InterPro" id="IPR015947">
    <property type="entry name" value="PUA-like_sf"/>
</dbReference>
<feature type="active site" evidence="10 11">
    <location>
        <position position="1125"/>
    </location>
</feature>
<evidence type="ECO:0000256" key="8">
    <source>
        <dbReference type="ARBA" id="ARBA00023128"/>
    </source>
</evidence>
<evidence type="ECO:0000256" key="9">
    <source>
        <dbReference type="ARBA" id="ARBA00050665"/>
    </source>
</evidence>
<accession>A0A438DUJ3</accession>
<dbReference type="PROSITE" id="PS51787">
    <property type="entry name" value="LON_N"/>
    <property type="match status" value="1"/>
</dbReference>
<dbReference type="Gene3D" id="3.30.230.10">
    <property type="match status" value="1"/>
</dbReference>
<evidence type="ECO:0000256" key="6">
    <source>
        <dbReference type="ARBA" id="ARBA00022840"/>
    </source>
</evidence>
<feature type="domain" description="Lon N-terminal" evidence="15">
    <location>
        <begin position="101"/>
        <end position="350"/>
    </location>
</feature>
<dbReference type="InterPro" id="IPR020568">
    <property type="entry name" value="Ribosomal_Su5_D2-typ_SF"/>
</dbReference>
<evidence type="ECO:0000256" key="10">
    <source>
        <dbReference type="HAMAP-Rule" id="MF_03120"/>
    </source>
</evidence>
<dbReference type="FunFam" id="1.20.5.5270:FF:000001">
    <property type="entry name" value="Lon protease homolog, mitochondrial"/>
    <property type="match status" value="1"/>
</dbReference>
<dbReference type="Pfam" id="PF00004">
    <property type="entry name" value="AAA"/>
    <property type="match status" value="1"/>
</dbReference>
<evidence type="ECO:0000256" key="12">
    <source>
        <dbReference type="RuleBase" id="RU000591"/>
    </source>
</evidence>
<dbReference type="InterPro" id="IPR027417">
    <property type="entry name" value="P-loop_NTPase"/>
</dbReference>
<dbReference type="GO" id="GO:0051131">
    <property type="term" value="P:chaperone-mediated protein complex assembly"/>
    <property type="evidence" value="ECO:0007669"/>
    <property type="project" value="UniProtKB-UniRule"/>
</dbReference>
<keyword evidence="8 10" id="KW-0496">Mitochondrion</keyword>
<dbReference type="EC" id="3.4.21.53" evidence="10"/>
<keyword evidence="4 10" id="KW-0378">Hydrolase</keyword>
<evidence type="ECO:0000259" key="15">
    <source>
        <dbReference type="PROSITE" id="PS51787"/>
    </source>
</evidence>
<dbReference type="SUPFAM" id="SSF54211">
    <property type="entry name" value="Ribosomal protein S5 domain 2-like"/>
    <property type="match status" value="1"/>
</dbReference>
<organism evidence="16 17">
    <name type="scientific">Vitis vinifera</name>
    <name type="common">Grape</name>
    <dbReference type="NCBI Taxonomy" id="29760"/>
    <lineage>
        <taxon>Eukaryota</taxon>
        <taxon>Viridiplantae</taxon>
        <taxon>Streptophyta</taxon>
        <taxon>Embryophyta</taxon>
        <taxon>Tracheophyta</taxon>
        <taxon>Spermatophyta</taxon>
        <taxon>Magnoliopsida</taxon>
        <taxon>eudicotyledons</taxon>
        <taxon>Gunneridae</taxon>
        <taxon>Pentapetalae</taxon>
        <taxon>rosids</taxon>
        <taxon>Vitales</taxon>
        <taxon>Vitaceae</taxon>
        <taxon>Viteae</taxon>
        <taxon>Vitis</taxon>
    </lineage>
</organism>
<dbReference type="NCBIfam" id="TIGR00763">
    <property type="entry name" value="lon"/>
    <property type="match status" value="1"/>
</dbReference>
<feature type="active site" evidence="10 11">
    <location>
        <position position="1082"/>
    </location>
</feature>
<reference evidence="16 17" key="1">
    <citation type="journal article" date="2018" name="PLoS Genet.">
        <title>Population sequencing reveals clonal diversity and ancestral inbreeding in the grapevine cultivar Chardonnay.</title>
        <authorList>
            <person name="Roach M.J."/>
            <person name="Johnson D.L."/>
            <person name="Bohlmann J."/>
            <person name="van Vuuren H.J."/>
            <person name="Jones S.J."/>
            <person name="Pretorius I.S."/>
            <person name="Schmidt S.A."/>
            <person name="Borneman A.R."/>
        </authorList>
    </citation>
    <scope>NUCLEOTIDE SEQUENCE [LARGE SCALE GENOMIC DNA]</scope>
    <source>
        <strain evidence="17">cv. Chardonnay</strain>
        <tissue evidence="16">Leaf</tissue>
    </source>
</reference>
<evidence type="ECO:0000313" key="16">
    <source>
        <dbReference type="EMBL" id="RVW39133.1"/>
    </source>
</evidence>
<evidence type="ECO:0000256" key="3">
    <source>
        <dbReference type="ARBA" id="ARBA00022741"/>
    </source>
</evidence>
<comment type="subcellular location">
    <subcellularLocation>
        <location evidence="1 10">Mitochondrion matrix</location>
    </subcellularLocation>
</comment>
<evidence type="ECO:0000256" key="2">
    <source>
        <dbReference type="ARBA" id="ARBA00022670"/>
    </source>
</evidence>
<dbReference type="Pfam" id="PF05362">
    <property type="entry name" value="Lon_C"/>
    <property type="match status" value="1"/>
</dbReference>
<comment type="subunit">
    <text evidence="10">Homohexamer or homoheptamer. Organized in a ring with a central cavity.</text>
</comment>
<dbReference type="GO" id="GO:0043565">
    <property type="term" value="F:sequence-specific DNA binding"/>
    <property type="evidence" value="ECO:0007669"/>
    <property type="project" value="UniProtKB-UniRule"/>
</dbReference>
<dbReference type="Gene3D" id="2.30.130.40">
    <property type="entry name" value="LON domain-like"/>
    <property type="match status" value="1"/>
</dbReference>
<dbReference type="InterPro" id="IPR004815">
    <property type="entry name" value="Lon_bac/euk-typ"/>
</dbReference>
<dbReference type="PANTHER" id="PTHR43718:SF2">
    <property type="entry name" value="LON PROTEASE HOMOLOG, MITOCHONDRIAL"/>
    <property type="match status" value="1"/>
</dbReference>
<comment type="similarity">
    <text evidence="10 11 12">Belongs to the peptidase S16 family.</text>
</comment>
<dbReference type="FunFam" id="1.20.58.1480:FF:000006">
    <property type="entry name" value="Lon protease homolog, mitochondrial"/>
    <property type="match status" value="1"/>
</dbReference>
<keyword evidence="5 10" id="KW-0720">Serine protease</keyword>
<sequence>MLKVISCSGLQGRFRNITPSLRQGTQSSTPLLRVLSQLRGVNRWSPNSCGRAFFCSDSSDVSDPVVGAEGKAAEAAADEAESKASSAIVPTSPRPEDCLTVLALPLPHRPLFPGFYMPIYVKDPKLLAALVESRKRQAPYAGAFLLKDEPGTEPSLSSGSETEKNIYDLKGKELFNRLHDVGTLAQITSIQGDQVVLIGHRRLRVTEMVSEEPLTVKVDHLKACSPHFNYFAISCLGGKVRLRLLGCVGVGVQCGLLGPWDKPYDKDDDVIKATSFEVISTLRDVLKTSSLWRDHVQTYTQHIGDFNFPRLADFGAAISGANKLQCQQVLEELDVHKRLQLTLELVKKELEISKIQESIAKAIEEKISGEQRRYLLNEQLKAIKKELGLETDDKTALSAKFRERLEPKKEKCPPHVLQVIEEELTKLQLLEASSSEFNVTRNYLDWLTALPWGNYSGKADRSSNNMLTSCFNCSVCDENFDVMQAQQILDEDHYGLTDVKERILEFIAVGKLRGSSQGKIICLSGPPGVGKTSIGRSIARALNRKFFRFSVGGLADVAEIKGHRRTYIGAMPGKMVQCLKNVGTANPLVLIDEIDKLGKGHAGDPASALLELLDPEQNANFLDHYLDVPIDLSKDGQHREVWVPIESSKGLAMEGSSVLFVCTANIVEMIPNPLLDRMEVISVAGYITDEKMHIARDYLEKNTREACGIKPEQVGVLLSSASLSACANFKPEGPKGGTATEYMESVLVGVGSFSVTINSRVGHRLAGFWLDAQGMPSHHTSLVWKAALLEEVAKAMLIYEISNKEKRKTAIMWNDVGYPKDSYWLVKRLIAWDAYALSQTFLQAELTDAALLDLIENYCREADFYNHACIQFGLQIALRLVRQEALNEPPAAEVKAEGVQELKETLVVGETQSEAESVEDSNHELATETSTATDAVQEGEGAADSKVTVETETEKIQEIESPKTAEKVLVESSNLSDFVGKPVFHADRIYDQTPVGVVMGLAWTAMGGSTLYIETTQIEQGEGKGALHVTGQLGDVMKESAQIAHTVARAILAEKEPDSPFFANSKLHLHVPAGATPKDGPSAGCTMTTSLLSLATNKHVKKDLAMTGEVTLTGKILPIGGVKEKTIAARRSGVKTIVFPSANRRDFDELAANVKEGLDVHFVDNYNEIFNLAFGPPPTDTTRNHSSLTVPRTAQNFLQAGDLLCSNVDLVYYTLLLYASPPCARLCDGRRRFQQLWRSSNQIPIDEMNSK</sequence>
<protein>
    <recommendedName>
        <fullName evidence="10">Lon protease homolog, mitochondrial</fullName>
        <ecNumber evidence="10">3.4.21.53</ecNumber>
    </recommendedName>
</protein>
<dbReference type="Proteomes" id="UP000288805">
    <property type="component" value="Unassembled WGS sequence"/>
</dbReference>
<evidence type="ECO:0000256" key="13">
    <source>
        <dbReference type="SAM" id="MobiDB-lite"/>
    </source>
</evidence>
<dbReference type="HAMAP" id="MF_03120">
    <property type="entry name" value="lonm_euk"/>
    <property type="match status" value="1"/>
</dbReference>
<dbReference type="FunFam" id="3.30.230.10:FF:000015">
    <property type="entry name" value="Lon protease homolog, mitochondrial"/>
    <property type="match status" value="1"/>
</dbReference>
<dbReference type="GO" id="GO:0070407">
    <property type="term" value="P:oxidation-dependent protein catabolic process"/>
    <property type="evidence" value="ECO:0007669"/>
    <property type="project" value="UniProtKB-UniRule"/>
</dbReference>
<dbReference type="GO" id="GO:0005759">
    <property type="term" value="C:mitochondrial matrix"/>
    <property type="evidence" value="ECO:0007669"/>
    <property type="project" value="UniProtKB-SubCell"/>
</dbReference>
<keyword evidence="6 10" id="KW-0067">ATP-binding</keyword>
<dbReference type="Gene3D" id="3.40.50.300">
    <property type="entry name" value="P-loop containing nucleotide triphosphate hydrolases"/>
    <property type="match status" value="1"/>
</dbReference>
<dbReference type="PRINTS" id="PR00830">
    <property type="entry name" value="ENDOLAPTASE"/>
</dbReference>
<dbReference type="SUPFAM" id="SSF52540">
    <property type="entry name" value="P-loop containing nucleoside triphosphate hydrolases"/>
    <property type="match status" value="1"/>
</dbReference>
<evidence type="ECO:0000256" key="4">
    <source>
        <dbReference type="ARBA" id="ARBA00022801"/>
    </source>
</evidence>
<dbReference type="GO" id="GO:0016887">
    <property type="term" value="F:ATP hydrolysis activity"/>
    <property type="evidence" value="ECO:0007669"/>
    <property type="project" value="UniProtKB-UniRule"/>
</dbReference>
<dbReference type="Gene3D" id="1.20.5.5270">
    <property type="match status" value="1"/>
</dbReference>
<evidence type="ECO:0000256" key="7">
    <source>
        <dbReference type="ARBA" id="ARBA00023125"/>
    </source>
</evidence>
<dbReference type="SMART" id="SM00382">
    <property type="entry name" value="AAA"/>
    <property type="match status" value="1"/>
</dbReference>
<evidence type="ECO:0000256" key="11">
    <source>
        <dbReference type="PROSITE-ProRule" id="PRU01122"/>
    </source>
</evidence>
<dbReference type="InterPro" id="IPR003111">
    <property type="entry name" value="Lon_prtase_N"/>
</dbReference>
<feature type="binding site" evidence="10">
    <location>
        <begin position="525"/>
        <end position="532"/>
    </location>
    <ligand>
        <name>ATP</name>
        <dbReference type="ChEBI" id="CHEBI:30616"/>
    </ligand>
</feature>
<dbReference type="InterPro" id="IPR008269">
    <property type="entry name" value="Lon_proteolytic"/>
</dbReference>
<dbReference type="GO" id="GO:0005524">
    <property type="term" value="F:ATP binding"/>
    <property type="evidence" value="ECO:0007669"/>
    <property type="project" value="UniProtKB-UniRule"/>
</dbReference>